<gene>
    <name evidence="14" type="ORF">CHLRE_16g673550v5</name>
</gene>
<dbReference type="Gene3D" id="3.30.200.20">
    <property type="entry name" value="Phosphorylase Kinase, domain 1"/>
    <property type="match status" value="1"/>
</dbReference>
<dbReference type="InterPro" id="IPR000649">
    <property type="entry name" value="IF-2B-related"/>
</dbReference>
<dbReference type="InterPro" id="IPR027363">
    <property type="entry name" value="M1Pi_N"/>
</dbReference>
<comment type="function">
    <text evidence="12">Catalyzes the interconversion of methylthioribose-1-phosphate (MTR-1-P) into methylthioribulose-1-phosphate (MTRu-1-P).</text>
</comment>
<dbReference type="NCBIfam" id="TIGR01767">
    <property type="entry name" value="MTRK"/>
    <property type="match status" value="1"/>
</dbReference>
<dbReference type="InterPro" id="IPR042529">
    <property type="entry name" value="IF_2B-like_C"/>
</dbReference>
<dbReference type="NCBIfam" id="NF004326">
    <property type="entry name" value="PRK05720.1"/>
    <property type="match status" value="1"/>
</dbReference>
<dbReference type="PANTHER" id="PTHR34273:SF2">
    <property type="entry name" value="METHYLTHIORIBOSE KINASE"/>
    <property type="match status" value="1"/>
</dbReference>
<evidence type="ECO:0000256" key="3">
    <source>
        <dbReference type="ARBA" id="ARBA00022490"/>
    </source>
</evidence>
<dbReference type="OrthoDB" id="2461at2759"/>
<proteinExistence type="inferred from homology"/>
<dbReference type="UniPathway" id="UPA00904">
    <property type="reaction ID" value="UER00874"/>
</dbReference>
<evidence type="ECO:0000259" key="13">
    <source>
        <dbReference type="Pfam" id="PF01636"/>
    </source>
</evidence>
<dbReference type="InterPro" id="IPR005251">
    <property type="entry name" value="IF-M1Pi"/>
</dbReference>
<dbReference type="NCBIfam" id="TIGR00524">
    <property type="entry name" value="eIF-2B_rel"/>
    <property type="match status" value="1"/>
</dbReference>
<protein>
    <recommendedName>
        <fullName evidence="12">Methylthioribose-1-phosphate isomerase</fullName>
        <shortName evidence="12">M1Pi</shortName>
        <shortName evidence="12">MTR-1-P isomerase</shortName>
        <ecNumber evidence="12">5.3.1.23</ecNumber>
    </recommendedName>
    <alternativeName>
        <fullName evidence="12">S-methyl-5-thioribose-1-phosphate isomerase</fullName>
    </alternativeName>
    <alternativeName>
        <fullName evidence="12">Translation initiation factor eIF-2B subunit alpha/beta/delta-like protein</fullName>
    </alternativeName>
</protein>
<keyword evidence="3 12" id="KW-0963">Cytoplasm</keyword>
<dbReference type="SUPFAM" id="SSF56112">
    <property type="entry name" value="Protein kinase-like (PK-like)"/>
    <property type="match status" value="1"/>
</dbReference>
<dbReference type="KEGG" id="cre:CHLRE_16g673550v5"/>
<keyword evidence="9 12" id="KW-0486">Methionine biosynthesis</keyword>
<dbReference type="Pfam" id="PF01008">
    <property type="entry name" value="IF-2B"/>
    <property type="match status" value="1"/>
</dbReference>
<dbReference type="InterPro" id="IPR037171">
    <property type="entry name" value="NagB/RpiA_transferase-like"/>
</dbReference>
<dbReference type="GeneID" id="5721425"/>
<keyword evidence="10 12" id="KW-0413">Isomerase</keyword>
<dbReference type="EC" id="5.3.1.23" evidence="12"/>
<evidence type="ECO:0000256" key="11">
    <source>
        <dbReference type="ARBA" id="ARBA00023242"/>
    </source>
</evidence>
<dbReference type="EMBL" id="CM008977">
    <property type="protein sequence ID" value="PNW72307.1"/>
    <property type="molecule type" value="Genomic_DNA"/>
</dbReference>
<dbReference type="STRING" id="3055.A0A2K3CVJ1"/>
<comment type="pathway">
    <text evidence="12">Amino-acid biosynthesis; L-methionine biosynthesis via salvage pathway; L-methionine from S-methyl-5-thio-alpha-D-ribose 1-phosphate: step 1/6.</text>
</comment>
<dbReference type="GO" id="GO:0005524">
    <property type="term" value="F:ATP binding"/>
    <property type="evidence" value="ECO:0007669"/>
    <property type="project" value="UniProtKB-KW"/>
</dbReference>
<dbReference type="GO" id="GO:0019509">
    <property type="term" value="P:L-methionine salvage from methylthioadenosine"/>
    <property type="evidence" value="ECO:0007669"/>
    <property type="project" value="UniProtKB-UniRule"/>
</dbReference>
<evidence type="ECO:0000256" key="8">
    <source>
        <dbReference type="ARBA" id="ARBA00022840"/>
    </source>
</evidence>
<evidence type="ECO:0000256" key="9">
    <source>
        <dbReference type="ARBA" id="ARBA00023167"/>
    </source>
</evidence>
<comment type="subunit">
    <text evidence="2">Homodimer.</text>
</comment>
<dbReference type="InterPro" id="IPR002575">
    <property type="entry name" value="Aminoglycoside_PTrfase"/>
</dbReference>
<reference evidence="14 15" key="1">
    <citation type="journal article" date="2007" name="Science">
        <title>The Chlamydomonas genome reveals the evolution of key animal and plant functions.</title>
        <authorList>
            <person name="Merchant S.S."/>
            <person name="Prochnik S.E."/>
            <person name="Vallon O."/>
            <person name="Harris E.H."/>
            <person name="Karpowicz S.J."/>
            <person name="Witman G.B."/>
            <person name="Terry A."/>
            <person name="Salamov A."/>
            <person name="Fritz-Laylin L.K."/>
            <person name="Marechal-Drouard L."/>
            <person name="Marshall W.F."/>
            <person name="Qu L.H."/>
            <person name="Nelson D.R."/>
            <person name="Sanderfoot A.A."/>
            <person name="Spalding M.H."/>
            <person name="Kapitonov V.V."/>
            <person name="Ren Q."/>
            <person name="Ferris P."/>
            <person name="Lindquist E."/>
            <person name="Shapiro H."/>
            <person name="Lucas S.M."/>
            <person name="Grimwood J."/>
            <person name="Schmutz J."/>
            <person name="Cardol P."/>
            <person name="Cerutti H."/>
            <person name="Chanfreau G."/>
            <person name="Chen C.L."/>
            <person name="Cognat V."/>
            <person name="Croft M.T."/>
            <person name="Dent R."/>
            <person name="Dutcher S."/>
            <person name="Fernandez E."/>
            <person name="Fukuzawa H."/>
            <person name="Gonzalez-Ballester D."/>
            <person name="Gonzalez-Halphen D."/>
            <person name="Hallmann A."/>
            <person name="Hanikenne M."/>
            <person name="Hippler M."/>
            <person name="Inwood W."/>
            <person name="Jabbari K."/>
            <person name="Kalanon M."/>
            <person name="Kuras R."/>
            <person name="Lefebvre P.A."/>
            <person name="Lemaire S.D."/>
            <person name="Lobanov A.V."/>
            <person name="Lohr M."/>
            <person name="Manuell A."/>
            <person name="Meier I."/>
            <person name="Mets L."/>
            <person name="Mittag M."/>
            <person name="Mittelmeier T."/>
            <person name="Moroney J.V."/>
            <person name="Moseley J."/>
            <person name="Napoli C."/>
            <person name="Nedelcu A.M."/>
            <person name="Niyogi K."/>
            <person name="Novoselov S.V."/>
            <person name="Paulsen I.T."/>
            <person name="Pazour G."/>
            <person name="Purton S."/>
            <person name="Ral J.P."/>
            <person name="Riano-Pachon D.M."/>
            <person name="Riekhof W."/>
            <person name="Rymarquis L."/>
            <person name="Schroda M."/>
            <person name="Stern D."/>
            <person name="Umen J."/>
            <person name="Willows R."/>
            <person name="Wilson N."/>
            <person name="Zimmer S.L."/>
            <person name="Allmer J."/>
            <person name="Balk J."/>
            <person name="Bisova K."/>
            <person name="Chen C.J."/>
            <person name="Elias M."/>
            <person name="Gendler K."/>
            <person name="Hauser C."/>
            <person name="Lamb M.R."/>
            <person name="Ledford H."/>
            <person name="Long J.C."/>
            <person name="Minagawa J."/>
            <person name="Page M.D."/>
            <person name="Pan J."/>
            <person name="Pootakham W."/>
            <person name="Roje S."/>
            <person name="Rose A."/>
            <person name="Stahlberg E."/>
            <person name="Terauchi A.M."/>
            <person name="Yang P."/>
            <person name="Ball S."/>
            <person name="Bowler C."/>
            <person name="Dieckmann C.L."/>
            <person name="Gladyshev V.N."/>
            <person name="Green P."/>
            <person name="Jorgensen R."/>
            <person name="Mayfield S."/>
            <person name="Mueller-Roeber B."/>
            <person name="Rajamani S."/>
            <person name="Sayre R.T."/>
            <person name="Brokstein P."/>
            <person name="Dubchak I."/>
            <person name="Goodstein D."/>
            <person name="Hornick L."/>
            <person name="Huang Y.W."/>
            <person name="Jhaveri J."/>
            <person name="Luo Y."/>
            <person name="Martinez D."/>
            <person name="Ngau W.C."/>
            <person name="Otillar B."/>
            <person name="Poliakov A."/>
            <person name="Porter A."/>
            <person name="Szajkowski L."/>
            <person name="Werner G."/>
            <person name="Zhou K."/>
            <person name="Grigoriev I.V."/>
            <person name="Rokhsar D.S."/>
            <person name="Grossman A.R."/>
        </authorList>
    </citation>
    <scope>NUCLEOTIDE SEQUENCE [LARGE SCALE GENOMIC DNA]</scope>
    <source>
        <strain evidence="15">CC-503</strain>
    </source>
</reference>
<comment type="similarity">
    <text evidence="1">Belongs to the methylthioribose kinase family.</text>
</comment>
<dbReference type="GO" id="GO:0046522">
    <property type="term" value="F:S-methyl-5-thioribose kinase activity"/>
    <property type="evidence" value="ECO:0000318"/>
    <property type="project" value="GO_Central"/>
</dbReference>
<keyword evidence="5" id="KW-0808">Transferase</keyword>
<keyword evidence="11 12" id="KW-0539">Nucleus</keyword>
<organism evidence="14 15">
    <name type="scientific">Chlamydomonas reinhardtii</name>
    <name type="common">Chlamydomonas smithii</name>
    <dbReference type="NCBI Taxonomy" id="3055"/>
    <lineage>
        <taxon>Eukaryota</taxon>
        <taxon>Viridiplantae</taxon>
        <taxon>Chlorophyta</taxon>
        <taxon>core chlorophytes</taxon>
        <taxon>Chlorophyceae</taxon>
        <taxon>CS clade</taxon>
        <taxon>Chlamydomonadales</taxon>
        <taxon>Chlamydomonadaceae</taxon>
        <taxon>Chlamydomonas</taxon>
    </lineage>
</organism>
<dbReference type="Gene3D" id="3.90.1200.10">
    <property type="match status" value="1"/>
</dbReference>
<evidence type="ECO:0000256" key="10">
    <source>
        <dbReference type="ARBA" id="ARBA00023235"/>
    </source>
</evidence>
<dbReference type="RefSeq" id="XP_042916144.1">
    <property type="nucleotide sequence ID" value="XM_043071219.1"/>
</dbReference>
<comment type="subcellular location">
    <subcellularLocation>
        <location evidence="12">Cytoplasm</location>
    </subcellularLocation>
    <subcellularLocation>
        <location evidence="12">Nucleus</location>
    </subcellularLocation>
</comment>
<dbReference type="FunFam" id="3.40.50.10470:FF:000003">
    <property type="entry name" value="Methylthioribose-1-phosphate isomerase"/>
    <property type="match status" value="1"/>
</dbReference>
<keyword evidence="8" id="KW-0067">ATP-binding</keyword>
<dbReference type="InterPro" id="IPR011009">
    <property type="entry name" value="Kinase-like_dom_sf"/>
</dbReference>
<keyword evidence="6" id="KW-0547">Nucleotide-binding</keyword>
<dbReference type="ExpressionAtlas" id="A0A2K3CVJ1">
    <property type="expression patterns" value="baseline and differential"/>
</dbReference>
<dbReference type="Gramene" id="PNW72307">
    <property type="protein sequence ID" value="PNW72307"/>
    <property type="gene ID" value="CHLRE_16g673550v5"/>
</dbReference>
<feature type="active site" description="Proton donor" evidence="12">
    <location>
        <position position="323"/>
    </location>
</feature>
<comment type="similarity">
    <text evidence="12">Belongs to the eIF-2B alpha/beta/delta subunits family. MtnA subfamily.</text>
</comment>
<dbReference type="Pfam" id="PF01636">
    <property type="entry name" value="APH"/>
    <property type="match status" value="1"/>
</dbReference>
<dbReference type="NCBIfam" id="TIGR00512">
    <property type="entry name" value="salvage_mtnA"/>
    <property type="match status" value="1"/>
</dbReference>
<dbReference type="InParanoid" id="A0A2K3CVJ1"/>
<evidence type="ECO:0000256" key="12">
    <source>
        <dbReference type="HAMAP-Rule" id="MF_03119"/>
    </source>
</evidence>
<dbReference type="SUPFAM" id="SSF100950">
    <property type="entry name" value="NagB/RpiA/CoA transferase-like"/>
    <property type="match status" value="1"/>
</dbReference>
<keyword evidence="4 12" id="KW-0028">Amino-acid biosynthesis</keyword>
<evidence type="ECO:0000313" key="14">
    <source>
        <dbReference type="EMBL" id="PNW72307.1"/>
    </source>
</evidence>
<dbReference type="Gene3D" id="1.20.120.420">
    <property type="entry name" value="translation initiation factor eif-2b, domain 1"/>
    <property type="match status" value="1"/>
</dbReference>
<feature type="site" description="Transition state stabilizer" evidence="12">
    <location>
        <position position="243"/>
    </location>
</feature>
<name>A0A2K3CVJ1_CHLRE</name>
<dbReference type="GO" id="GO:0005634">
    <property type="term" value="C:nucleus"/>
    <property type="evidence" value="ECO:0007669"/>
    <property type="project" value="UniProtKB-SubCell"/>
</dbReference>
<dbReference type="InterPro" id="IPR009212">
    <property type="entry name" value="Methylthioribose_kinase"/>
</dbReference>
<evidence type="ECO:0000313" key="15">
    <source>
        <dbReference type="Proteomes" id="UP000006906"/>
    </source>
</evidence>
<dbReference type="HAMAP" id="MF_01678">
    <property type="entry name" value="Salvage_MtnA"/>
    <property type="match status" value="1"/>
</dbReference>
<dbReference type="GO" id="GO:0046523">
    <property type="term" value="F:S-methyl-5-thioribose-1-phosphate isomerase activity"/>
    <property type="evidence" value="ECO:0007669"/>
    <property type="project" value="UniProtKB-UniRule"/>
</dbReference>
<sequence>MLVEGACVAGPMQAGVDASARSAQADTASGPCPMQNGVSSEVSGAEFYEHSFPKFFGAVMAANDESSALQAIKYKRGSLQLLDQRLLPFRTEYLDVPDVKAAWTQIRDMVVRGAPAIGCTGALAMAVELHALKGAGAAFGSAQEALEFINQTLDFLVTSRPTAVNLADACNRLKAVAATAAAADGASAVGVCGAVIEAAEAYLAEDIASNKAMGAFGSAALLAAVKAAGRGTAGGRVRVLTHCNTGSLATAGYGTALGVIRALSEQGKLEHAFCTETRPYNQGARLTAFELAHDQLPATLICDSAAAALMAAGQVDAVVVGADRVVANGDTANKIGTNALAIACGHFGIPFFIAAPTTTIDPDLPSGDHIVIEQRCHTEVTHHKGERVAAHGVGVWNPSFDVAPGSLIEGIITEKGMVPKKDGAYQIRSFMHNLGLWKPPTGQSLDAAEQATLAAPHGFRALDCDSVRHYVAARPPLQQRVGPPASVDSWTVREVGDGNINFVFIVEGPAGALCIKQALPYVRCVGESWPLTQDRVRIETEALAEEAAVCPEHVPAVYLYDKAMCLIAMRYLAPPFIILRRGLVAGATYPRLAGHLAAFLASSLFHTSAIKLNTTAFRQKQAQFANDEMCRLTEQVIFTEPYIKADNNHWTSPQLDADVAALQSDVAAKVAVSRLKAAFVGQPQALLHGDLHTGSIMVTAEETAVIDPEFAFYGPIAFDVAKILANLLLCYFSLDGHEAAAGAGSRQAQREWLLATLRDTWTGFVAAFTRLWDAHGGAGDLYPAALAGPAGGPVLAALQADFFAQLWGETVAFMGAFVIRRLVGIAHVADMDSIADADTRAACERRALHFGRRMLVEAAAGFTSIEALAEAAVAARSA</sequence>
<dbReference type="Gene3D" id="3.40.50.10470">
    <property type="entry name" value="Translation initiation factor eif-2b, domain 2"/>
    <property type="match status" value="1"/>
</dbReference>
<dbReference type="GO" id="GO:0005737">
    <property type="term" value="C:cytoplasm"/>
    <property type="evidence" value="ECO:0007669"/>
    <property type="project" value="UniProtKB-SubCell"/>
</dbReference>
<dbReference type="FunFam" id="1.20.120.420:FF:000003">
    <property type="entry name" value="Methylthioribose-1-phosphate isomerase"/>
    <property type="match status" value="1"/>
</dbReference>
<evidence type="ECO:0000256" key="6">
    <source>
        <dbReference type="ARBA" id="ARBA00022741"/>
    </source>
</evidence>
<evidence type="ECO:0000256" key="4">
    <source>
        <dbReference type="ARBA" id="ARBA00022605"/>
    </source>
</evidence>
<dbReference type="PANTHER" id="PTHR34273">
    <property type="entry name" value="METHYLTHIORIBOSE KINASE"/>
    <property type="match status" value="1"/>
</dbReference>
<evidence type="ECO:0000256" key="5">
    <source>
        <dbReference type="ARBA" id="ARBA00022679"/>
    </source>
</evidence>
<dbReference type="PaxDb" id="3055-EDP01262"/>
<evidence type="ECO:0000256" key="2">
    <source>
        <dbReference type="ARBA" id="ARBA00011738"/>
    </source>
</evidence>
<evidence type="ECO:0000256" key="1">
    <source>
        <dbReference type="ARBA" id="ARBA00010165"/>
    </source>
</evidence>
<dbReference type="InterPro" id="IPR011559">
    <property type="entry name" value="Initiation_fac_2B_a/b/d"/>
</dbReference>
<keyword evidence="7" id="KW-0418">Kinase</keyword>
<comment type="catalytic activity">
    <reaction evidence="12">
        <text>5-(methylsulfanyl)-alpha-D-ribose 1-phosphate = 5-(methylsulfanyl)-D-ribulose 1-phosphate</text>
        <dbReference type="Rhea" id="RHEA:19989"/>
        <dbReference type="ChEBI" id="CHEBI:58533"/>
        <dbReference type="ChEBI" id="CHEBI:58548"/>
        <dbReference type="EC" id="5.3.1.23"/>
    </reaction>
</comment>
<accession>A0A2K3CVJ1</accession>
<keyword evidence="15" id="KW-1185">Reference proteome</keyword>
<evidence type="ECO:0000256" key="7">
    <source>
        <dbReference type="ARBA" id="ARBA00022777"/>
    </source>
</evidence>
<dbReference type="AlphaFoldDB" id="A0A2K3CVJ1"/>
<feature type="domain" description="Aminoglycoside phosphotransferase" evidence="13">
    <location>
        <begin position="492"/>
        <end position="726"/>
    </location>
</feature>
<dbReference type="Proteomes" id="UP000006906">
    <property type="component" value="Chromosome 16"/>
</dbReference>